<evidence type="ECO:0000313" key="3">
    <source>
        <dbReference type="Proteomes" id="UP000069850"/>
    </source>
</evidence>
<dbReference type="GeneID" id="27136745"/>
<dbReference type="SMART" id="SM00320">
    <property type="entry name" value="WD40"/>
    <property type="match status" value="4"/>
</dbReference>
<sequence length="273" mass="27635">MDTGSRVLGAGISPEGKYCAAGTAAGDILLTNSRGGLLWKTQPGSAVTAVAVGPDGAFVAAGTEDGSIYLLNSRGDVRWTHDAGSAVQSVSIAAGGSTVAAGTAGSTVLLLDNEGRGGTIWTGDDPINAVHLDPRGSRVGAGTDGGYAHLLNGAGVRLWEFGKVWSPEGENSAVTAVTFSSPADYLAIGSDNHNVYYFTFASRTPPTVILEQGTVTPETTTPATLRGDMQAAPEIDSTPGDTADPAPQEAPGYSLAVALGAIAVTAVYRRTGR</sequence>
<dbReference type="RefSeq" id="WP_062262038.1">
    <property type="nucleotide sequence ID" value="NZ_LT158599.1"/>
</dbReference>
<dbReference type="Pfam" id="PF00400">
    <property type="entry name" value="WD40"/>
    <property type="match status" value="2"/>
</dbReference>
<evidence type="ECO:0000313" key="2">
    <source>
        <dbReference type="EMBL" id="CVK31945.1"/>
    </source>
</evidence>
<feature type="region of interest" description="Disordered" evidence="1">
    <location>
        <begin position="218"/>
        <end position="249"/>
    </location>
</feature>
<dbReference type="AlphaFoldDB" id="A0A0X3BKC6"/>
<dbReference type="InterPro" id="IPR015943">
    <property type="entry name" value="WD40/YVTN_repeat-like_dom_sf"/>
</dbReference>
<dbReference type="Gene3D" id="2.130.10.10">
    <property type="entry name" value="YVTN repeat-like/Quinoprotein amine dehydrogenase"/>
    <property type="match status" value="1"/>
</dbReference>
<dbReference type="InterPro" id="IPR011047">
    <property type="entry name" value="Quinoprotein_ADH-like_sf"/>
</dbReference>
<dbReference type="SUPFAM" id="SSF50998">
    <property type="entry name" value="Quinoprotein alcohol dehydrogenase-like"/>
    <property type="match status" value="1"/>
</dbReference>
<organism evidence="2 3">
    <name type="scientific">Methanoculleus bourgensis</name>
    <dbReference type="NCBI Taxonomy" id="83986"/>
    <lineage>
        <taxon>Archaea</taxon>
        <taxon>Methanobacteriati</taxon>
        <taxon>Methanobacteriota</taxon>
        <taxon>Stenosarchaea group</taxon>
        <taxon>Methanomicrobia</taxon>
        <taxon>Methanomicrobiales</taxon>
        <taxon>Methanomicrobiaceae</taxon>
        <taxon>Methanoculleus</taxon>
    </lineage>
</organism>
<reference evidence="2 3" key="1">
    <citation type="submission" date="2016-01" db="EMBL/GenBank/DDBJ databases">
        <authorList>
            <person name="Manzoor S."/>
        </authorList>
    </citation>
    <scope>NUCLEOTIDE SEQUENCE [LARGE SCALE GENOMIC DNA]</scope>
    <source>
        <strain evidence="2">Methanoculleus sp MAB1</strain>
    </source>
</reference>
<dbReference type="EMBL" id="LT158599">
    <property type="protein sequence ID" value="CVK31945.1"/>
    <property type="molecule type" value="Genomic_DNA"/>
</dbReference>
<name>A0A0X3BKC6_9EURY</name>
<dbReference type="InterPro" id="IPR001680">
    <property type="entry name" value="WD40_rpt"/>
</dbReference>
<dbReference type="OrthoDB" id="107819at2157"/>
<protein>
    <submittedName>
        <fullName evidence="2">WD-40 repeat-containing protein</fullName>
    </submittedName>
</protein>
<dbReference type="Proteomes" id="UP000069850">
    <property type="component" value="Chromosome 1"/>
</dbReference>
<evidence type="ECO:0000256" key="1">
    <source>
        <dbReference type="SAM" id="MobiDB-lite"/>
    </source>
</evidence>
<proteinExistence type="predicted"/>
<gene>
    <name evidence="2" type="ORF">MMAB1_0731</name>
</gene>
<dbReference type="KEGG" id="mema:MMAB1_0731"/>
<accession>A0A0X3BKC6</accession>